<accession>A0A5A7N723</accession>
<sequence>MVYLTALDVIRAHYLAGLAAYRAEDHQAGAEMFVHPISEVYYDLEAAFKAQGVDPFVEAMFKAGDLAFAGKPTQKVEAAVKTVLAATDAAAKKAPRANHSTAAIEAAVIADMVDRAALQYRLVAAGDNKDAWLDGYGYLKAAQRRADLIREQLDPRFRDALDETLALFSSAYPESLKPADKALDPGLLLAKAGRVSLLASGLQ</sequence>
<dbReference type="AlphaFoldDB" id="A0A5A7N723"/>
<dbReference type="Proteomes" id="UP000324996">
    <property type="component" value="Unassembled WGS sequence"/>
</dbReference>
<proteinExistence type="predicted"/>
<evidence type="ECO:0000313" key="1">
    <source>
        <dbReference type="EMBL" id="GER03170.1"/>
    </source>
</evidence>
<evidence type="ECO:0000313" key="2">
    <source>
        <dbReference type="Proteomes" id="UP000324996"/>
    </source>
</evidence>
<organism evidence="1 2">
    <name type="scientific">Iodidimonas nitroreducens</name>
    <dbReference type="NCBI Taxonomy" id="1236968"/>
    <lineage>
        <taxon>Bacteria</taxon>
        <taxon>Pseudomonadati</taxon>
        <taxon>Pseudomonadota</taxon>
        <taxon>Alphaproteobacteria</taxon>
        <taxon>Iodidimonadales</taxon>
        <taxon>Iodidimonadaceae</taxon>
        <taxon>Iodidimonas</taxon>
    </lineage>
</organism>
<gene>
    <name evidence="1" type="ORF">JCM17846_08520</name>
</gene>
<dbReference type="EMBL" id="BKCN01000003">
    <property type="protein sequence ID" value="GER03170.1"/>
    <property type="molecule type" value="Genomic_DNA"/>
</dbReference>
<protein>
    <submittedName>
        <fullName evidence="1">Uncharacterized protein</fullName>
    </submittedName>
</protein>
<reference evidence="1 2" key="1">
    <citation type="submission" date="2019-09" db="EMBL/GenBank/DDBJ databases">
        <title>NBRP : Genome information of microbial organism related human and environment.</title>
        <authorList>
            <person name="Hattori M."/>
            <person name="Oshima K."/>
            <person name="Inaba H."/>
            <person name="Suda W."/>
            <person name="Sakamoto M."/>
            <person name="Iino T."/>
            <person name="Kitahara M."/>
            <person name="Oshida Y."/>
            <person name="Iida T."/>
            <person name="Kudo T."/>
            <person name="Itoh T."/>
            <person name="Ohkuma M."/>
        </authorList>
    </citation>
    <scope>NUCLEOTIDE SEQUENCE [LARGE SCALE GENOMIC DNA]</scope>
    <source>
        <strain evidence="1 2">Q-1</strain>
    </source>
</reference>
<keyword evidence="2" id="KW-1185">Reference proteome</keyword>
<comment type="caution">
    <text evidence="1">The sequence shown here is derived from an EMBL/GenBank/DDBJ whole genome shotgun (WGS) entry which is preliminary data.</text>
</comment>
<name>A0A5A7N723_9PROT</name>